<name>A0A540R5T1_9CORY</name>
<dbReference type="InterPro" id="IPR023840">
    <property type="entry name" value="T7SS_Rv3446c"/>
</dbReference>
<evidence type="ECO:0000256" key="1">
    <source>
        <dbReference type="SAM" id="MobiDB-lite"/>
    </source>
</evidence>
<gene>
    <name evidence="2" type="ORF">EJK80_10750</name>
</gene>
<feature type="region of interest" description="Disordered" evidence="1">
    <location>
        <begin position="175"/>
        <end position="202"/>
    </location>
</feature>
<organism evidence="2 3">
    <name type="scientific">Corynebacterium phoceense</name>
    <dbReference type="NCBI Taxonomy" id="1686286"/>
    <lineage>
        <taxon>Bacteria</taxon>
        <taxon>Bacillati</taxon>
        <taxon>Actinomycetota</taxon>
        <taxon>Actinomycetes</taxon>
        <taxon>Mycobacteriales</taxon>
        <taxon>Corynebacteriaceae</taxon>
        <taxon>Corynebacterium</taxon>
    </lineage>
</organism>
<dbReference type="RefSeq" id="WP_141629180.1">
    <property type="nucleotide sequence ID" value="NZ_VHIR01000018.1"/>
</dbReference>
<sequence length="345" mass="36119">MADLTLTVLDTATIYEAHESIFRYDLPGTGVVEGWALAGVVEQAAKLVGPAWPSVEVMVCADPSASAVGREAVEIITRHIRLEGVRIIEDTPKPSVATPSRPRTTPPAPDAGAAQEPPRSVRGRRRKSDTKKTARSGLRALGIEPLHLGVCAVALVLGGGALWGMLRVDSDAAPKAVPASTPASTPASLSVVSPQPSVPESARMLTPTSSAVSADAGAPVEVAGMRLTLPRGFGWTEDAGLVTLSGRDPHLRVLIAADPLYSVPGQAILDEVRAQVEAEKELSQLSETNGRVAYVEDPGDGSIVAWTTWIDGDHQLSVGCHSKETPTVAHKAACRIATESLEKLP</sequence>
<evidence type="ECO:0000313" key="2">
    <source>
        <dbReference type="EMBL" id="TQE42764.1"/>
    </source>
</evidence>
<dbReference type="Proteomes" id="UP000318080">
    <property type="component" value="Unassembled WGS sequence"/>
</dbReference>
<feature type="compositionally biased region" description="Low complexity" evidence="1">
    <location>
        <begin position="94"/>
        <end position="103"/>
    </location>
</feature>
<keyword evidence="3" id="KW-1185">Reference proteome</keyword>
<dbReference type="EMBL" id="VHIR01000018">
    <property type="protein sequence ID" value="TQE42764.1"/>
    <property type="molecule type" value="Genomic_DNA"/>
</dbReference>
<dbReference type="NCBIfam" id="TIGR03931">
    <property type="entry name" value="T7SS_Rv3446c"/>
    <property type="match status" value="1"/>
</dbReference>
<proteinExistence type="predicted"/>
<feature type="compositionally biased region" description="Low complexity" evidence="1">
    <location>
        <begin position="175"/>
        <end position="201"/>
    </location>
</feature>
<protein>
    <submittedName>
        <fullName evidence="2">Type VII secretion-associated protein</fullName>
    </submittedName>
</protein>
<accession>A0A540R5T1</accession>
<comment type="caution">
    <text evidence="2">The sequence shown here is derived from an EMBL/GenBank/DDBJ whole genome shotgun (WGS) entry which is preliminary data.</text>
</comment>
<dbReference type="STRING" id="1686286.GCA_900092335_00039"/>
<evidence type="ECO:0000313" key="3">
    <source>
        <dbReference type="Proteomes" id="UP000318080"/>
    </source>
</evidence>
<dbReference type="AlphaFoldDB" id="A0A540R5T1"/>
<reference evidence="2 3" key="1">
    <citation type="submission" date="2019-06" db="EMBL/GenBank/DDBJ databases">
        <title>Draft genome of C. phoceense Strain 272.</title>
        <authorList>
            <person name="Pacheco L.G.C."/>
            <person name="Barberis C.M."/>
            <person name="Almuzara M.N."/>
            <person name="Traglia G.M."/>
            <person name="Santos C.S."/>
            <person name="Rocha D.J.P.G."/>
            <person name="Aguiar E.R.G.R."/>
            <person name="Vay C.A."/>
        </authorList>
    </citation>
    <scope>NUCLEOTIDE SEQUENCE [LARGE SCALE GENOMIC DNA]</scope>
    <source>
        <strain evidence="2 3">272</strain>
    </source>
</reference>
<feature type="region of interest" description="Disordered" evidence="1">
    <location>
        <begin position="91"/>
        <end position="136"/>
    </location>
</feature>